<dbReference type="PANTHER" id="PTHR18866">
    <property type="entry name" value="CARBOXYLASE:PYRUVATE/ACETYL-COA/PROPIONYL-COA CARBOXYLASE"/>
    <property type="match status" value="1"/>
</dbReference>
<dbReference type="SUPFAM" id="SSF51230">
    <property type="entry name" value="Single hybrid motif"/>
    <property type="match status" value="1"/>
</dbReference>
<evidence type="ECO:0008006" key="7">
    <source>
        <dbReference type="Google" id="ProtNLM"/>
    </source>
</evidence>
<dbReference type="Pfam" id="PF19331">
    <property type="entry name" value="MCCA_BT"/>
    <property type="match status" value="1"/>
</dbReference>
<accession>A0AAP0E7N0</accession>
<evidence type="ECO:0000313" key="5">
    <source>
        <dbReference type="EMBL" id="KAK9086870.1"/>
    </source>
</evidence>
<dbReference type="InterPro" id="IPR000089">
    <property type="entry name" value="Biotin_lipoyl"/>
</dbReference>
<dbReference type="PANTHER" id="PTHR18866:SF33">
    <property type="entry name" value="METHYLCROTONOYL-COA CARBOXYLASE SUBUNIT ALPHA, MITOCHONDRIAL-RELATED"/>
    <property type="match status" value="1"/>
</dbReference>
<dbReference type="GO" id="GO:0005739">
    <property type="term" value="C:mitochondrion"/>
    <property type="evidence" value="ECO:0007669"/>
    <property type="project" value="TreeGrafter"/>
</dbReference>
<comment type="caution">
    <text evidence="5">The sequence shown here is derived from an EMBL/GenBank/DDBJ whole genome shotgun (WGS) entry which is preliminary data.</text>
</comment>
<evidence type="ECO:0000256" key="2">
    <source>
        <dbReference type="SAM" id="MobiDB-lite"/>
    </source>
</evidence>
<dbReference type="InterPro" id="IPR045774">
    <property type="entry name" value="MCCA_BT_dom"/>
</dbReference>
<reference evidence="5 6" key="1">
    <citation type="submission" date="2024-01" db="EMBL/GenBank/DDBJ databases">
        <title>Genome assemblies of Stephania.</title>
        <authorList>
            <person name="Yang L."/>
        </authorList>
    </citation>
    <scope>NUCLEOTIDE SEQUENCE [LARGE SCALE GENOMIC DNA]</scope>
    <source>
        <strain evidence="5">YNDBR</strain>
        <tissue evidence="5">Leaf</tissue>
    </source>
</reference>
<evidence type="ECO:0000256" key="1">
    <source>
        <dbReference type="ARBA" id="ARBA00023267"/>
    </source>
</evidence>
<dbReference type="AlphaFoldDB" id="A0AAP0E7N0"/>
<dbReference type="CDD" id="cd06850">
    <property type="entry name" value="biotinyl_domain"/>
    <property type="match status" value="1"/>
</dbReference>
<evidence type="ECO:0000259" key="3">
    <source>
        <dbReference type="Pfam" id="PF00364"/>
    </source>
</evidence>
<protein>
    <recommendedName>
        <fullName evidence="7">Lipoyl-binding domain-containing protein</fullName>
    </recommendedName>
</protein>
<dbReference type="Gene3D" id="2.40.50.100">
    <property type="match status" value="1"/>
</dbReference>
<sequence length="178" mass="19881">MAGSNNLNSLWLAHPPFQVHHDASETMELKWDNEDASDSKQIKLSVTHQSNGNYLVKSFLITNLILASLLFNLNPVPNNLKAYQDHTKHIHVLHAKHHHHFTDGKKIHLPGDDDSSHGPSFEIASHPPGTDIAPMAGLVVKDGMRVADGQPVLVLEAMKMEYKIEENEWLKDIPALIL</sequence>
<feature type="region of interest" description="Disordered" evidence="2">
    <location>
        <begin position="109"/>
        <end position="128"/>
    </location>
</feature>
<feature type="domain" description="Methylcrotonoyl-CoA carboxylase subunit alpha BT" evidence="4">
    <location>
        <begin position="2"/>
        <end position="57"/>
    </location>
</feature>
<gene>
    <name evidence="5" type="ORF">Syun_029264</name>
</gene>
<organism evidence="5 6">
    <name type="scientific">Stephania yunnanensis</name>
    <dbReference type="NCBI Taxonomy" id="152371"/>
    <lineage>
        <taxon>Eukaryota</taxon>
        <taxon>Viridiplantae</taxon>
        <taxon>Streptophyta</taxon>
        <taxon>Embryophyta</taxon>
        <taxon>Tracheophyta</taxon>
        <taxon>Spermatophyta</taxon>
        <taxon>Magnoliopsida</taxon>
        <taxon>Ranunculales</taxon>
        <taxon>Menispermaceae</taxon>
        <taxon>Menispermoideae</taxon>
        <taxon>Cissampelideae</taxon>
        <taxon>Stephania</taxon>
    </lineage>
</organism>
<dbReference type="InterPro" id="IPR050856">
    <property type="entry name" value="Biotin_carboxylase_complex"/>
</dbReference>
<dbReference type="Proteomes" id="UP001420932">
    <property type="component" value="Unassembled WGS sequence"/>
</dbReference>
<dbReference type="GO" id="GO:0004485">
    <property type="term" value="F:methylcrotonoyl-CoA carboxylase activity"/>
    <property type="evidence" value="ECO:0007669"/>
    <property type="project" value="TreeGrafter"/>
</dbReference>
<evidence type="ECO:0000313" key="6">
    <source>
        <dbReference type="Proteomes" id="UP001420932"/>
    </source>
</evidence>
<dbReference type="InterPro" id="IPR011053">
    <property type="entry name" value="Single_hybrid_motif"/>
</dbReference>
<keyword evidence="1" id="KW-0092">Biotin</keyword>
<name>A0AAP0E7N0_9MAGN</name>
<proteinExistence type="predicted"/>
<dbReference type="EMBL" id="JBBNAF010000013">
    <property type="protein sequence ID" value="KAK9086870.1"/>
    <property type="molecule type" value="Genomic_DNA"/>
</dbReference>
<keyword evidence="6" id="KW-1185">Reference proteome</keyword>
<feature type="domain" description="Lipoyl-binding" evidence="3">
    <location>
        <begin position="128"/>
        <end position="165"/>
    </location>
</feature>
<evidence type="ECO:0000259" key="4">
    <source>
        <dbReference type="Pfam" id="PF19331"/>
    </source>
</evidence>
<dbReference type="Pfam" id="PF00364">
    <property type="entry name" value="Biotin_lipoyl"/>
    <property type="match status" value="1"/>
</dbReference>